<dbReference type="PANTHER" id="PTHR43808">
    <property type="entry name" value="ACETYLORNITHINE DEACETYLASE"/>
    <property type="match status" value="1"/>
</dbReference>
<sequence>MDGLKLLQALIQAESPPGAEGPAAQVVLEALKGLGLSPYLDEAGNVEAVFGEGPEVVLTGHLDVVPAGDPSHWTHPPFSGAYREGWVHGRGAVDMKGPLVAMLMAVERLLENPQGRLRFLAVVQEEVGGLGSRYAAERLSPKAFILGEPSRRRLMRGHRGRAEVYLDFEGEEAHAALAGPDNPLYDLGEALEFLKEAAWPAGLKVTPTSVYAFPGAHNQTPGVVRLVLDVRFEPEADLEALLLRLREALPASVYVPEAVRRSGEVERAIPMVWPPYRLPEDHPLLEAALGALGQEEAGLWPFTTDAPYLGAKAPVLGFGPGDPALAHTPKEAILWEEVQKAAEDYVRLVEALWRS</sequence>
<evidence type="ECO:0000313" key="5">
    <source>
        <dbReference type="Proteomes" id="UP000030364"/>
    </source>
</evidence>
<protein>
    <submittedName>
        <fullName evidence="4">Acetylornithine deacetylase</fullName>
    </submittedName>
</protein>
<comment type="caution">
    <text evidence="4">The sequence shown here is derived from an EMBL/GenBank/DDBJ whole genome shotgun (WGS) entry which is preliminary data.</text>
</comment>
<dbReference type="PANTHER" id="PTHR43808:SF28">
    <property type="entry name" value="[LYSW]-LYSINE_[LYSW]-ORNITHINE HYDROLASE"/>
    <property type="match status" value="1"/>
</dbReference>
<name>A0A0A2XAN6_THEFI</name>
<dbReference type="SUPFAM" id="SSF55031">
    <property type="entry name" value="Bacterial exopeptidase dimerisation domain"/>
    <property type="match status" value="1"/>
</dbReference>
<dbReference type="InterPro" id="IPR050072">
    <property type="entry name" value="Peptidase_M20A"/>
</dbReference>
<reference evidence="4 5" key="1">
    <citation type="journal article" date="2015" name="Genome Announc.">
        <title>Draft Genome Sequence of the Thermophile Thermus filiformis ATCC 43280, Producer of Carotenoid-(Di)glucoside-Branched Fatty Acid (Di)esters and Source of Hyperthermostable Enzymes of Biotechnological Interest.</title>
        <authorList>
            <person name="Mandelli F."/>
            <person name="Oliveira Ramires B."/>
            <person name="Couger M.B."/>
            <person name="Paixao D.A."/>
            <person name="Camilo C.M."/>
            <person name="Polikarpov I."/>
            <person name="Prade R."/>
            <person name="Riano-Pachon D.M."/>
            <person name="Squina F.M."/>
        </authorList>
    </citation>
    <scope>NUCLEOTIDE SEQUENCE [LARGE SCALE GENOMIC DNA]</scope>
    <source>
        <strain evidence="4 5">ATCC 43280</strain>
    </source>
</reference>
<dbReference type="GO" id="GO:0016787">
    <property type="term" value="F:hydrolase activity"/>
    <property type="evidence" value="ECO:0007669"/>
    <property type="project" value="UniProtKB-KW"/>
</dbReference>
<dbReference type="InterPro" id="IPR011650">
    <property type="entry name" value="Peptidase_M20_dimer"/>
</dbReference>
<dbReference type="STRING" id="276.THFILI_00470"/>
<dbReference type="GO" id="GO:0046872">
    <property type="term" value="F:metal ion binding"/>
    <property type="evidence" value="ECO:0007669"/>
    <property type="project" value="UniProtKB-KW"/>
</dbReference>
<evidence type="ECO:0000313" key="4">
    <source>
        <dbReference type="EMBL" id="KGQ22234.2"/>
    </source>
</evidence>
<dbReference type="Pfam" id="PF07687">
    <property type="entry name" value="M20_dimer"/>
    <property type="match status" value="1"/>
</dbReference>
<dbReference type="InterPro" id="IPR036264">
    <property type="entry name" value="Bact_exopeptidase_dim_dom"/>
</dbReference>
<keyword evidence="1" id="KW-0479">Metal-binding</keyword>
<dbReference type="OrthoDB" id="9792335at2"/>
<gene>
    <name evidence="4" type="ORF">THFILI_00470</name>
</gene>
<dbReference type="Pfam" id="PF01546">
    <property type="entry name" value="Peptidase_M20"/>
    <property type="match status" value="1"/>
</dbReference>
<dbReference type="AlphaFoldDB" id="A0A0A2XAN6"/>
<keyword evidence="2" id="KW-0378">Hydrolase</keyword>
<evidence type="ECO:0000259" key="3">
    <source>
        <dbReference type="Pfam" id="PF07687"/>
    </source>
</evidence>
<keyword evidence="5" id="KW-1185">Reference proteome</keyword>
<dbReference type="InterPro" id="IPR002933">
    <property type="entry name" value="Peptidase_M20"/>
</dbReference>
<dbReference type="Gene3D" id="3.40.630.10">
    <property type="entry name" value="Zn peptidases"/>
    <property type="match status" value="2"/>
</dbReference>
<organism evidence="4 5">
    <name type="scientific">Thermus filiformis</name>
    <dbReference type="NCBI Taxonomy" id="276"/>
    <lineage>
        <taxon>Bacteria</taxon>
        <taxon>Thermotogati</taxon>
        <taxon>Deinococcota</taxon>
        <taxon>Deinococci</taxon>
        <taxon>Thermales</taxon>
        <taxon>Thermaceae</taxon>
        <taxon>Thermus</taxon>
    </lineage>
</organism>
<proteinExistence type="predicted"/>
<dbReference type="EMBL" id="JPSL02000031">
    <property type="protein sequence ID" value="KGQ22234.2"/>
    <property type="molecule type" value="Genomic_DNA"/>
</dbReference>
<dbReference type="Proteomes" id="UP000030364">
    <property type="component" value="Unassembled WGS sequence"/>
</dbReference>
<dbReference type="SUPFAM" id="SSF53187">
    <property type="entry name" value="Zn-dependent exopeptidases"/>
    <property type="match status" value="1"/>
</dbReference>
<evidence type="ECO:0000256" key="2">
    <source>
        <dbReference type="ARBA" id="ARBA00022801"/>
    </source>
</evidence>
<dbReference type="RefSeq" id="WP_038063372.1">
    <property type="nucleotide sequence ID" value="NZ_JPSL02000031.1"/>
</dbReference>
<accession>A0A0A2XAN6</accession>
<feature type="domain" description="Peptidase M20 dimerisation" evidence="3">
    <location>
        <begin position="157"/>
        <end position="249"/>
    </location>
</feature>
<evidence type="ECO:0000256" key="1">
    <source>
        <dbReference type="ARBA" id="ARBA00022723"/>
    </source>
</evidence>